<evidence type="ECO:0000256" key="4">
    <source>
        <dbReference type="ARBA" id="ARBA00022840"/>
    </source>
</evidence>
<organism evidence="8 9">
    <name type="scientific">Desmophyllum pertusum</name>
    <dbReference type="NCBI Taxonomy" id="174260"/>
    <lineage>
        <taxon>Eukaryota</taxon>
        <taxon>Metazoa</taxon>
        <taxon>Cnidaria</taxon>
        <taxon>Anthozoa</taxon>
        <taxon>Hexacorallia</taxon>
        <taxon>Scleractinia</taxon>
        <taxon>Caryophylliina</taxon>
        <taxon>Caryophylliidae</taxon>
        <taxon>Desmophyllum</taxon>
    </lineage>
</organism>
<feature type="domain" description="GHMP kinase N-terminal" evidence="6">
    <location>
        <begin position="198"/>
        <end position="269"/>
    </location>
</feature>
<name>A0A9X0D1K8_9CNID</name>
<dbReference type="PANTHER" id="PTHR32463:SF0">
    <property type="entry name" value="L-FUCOSE KINASE"/>
    <property type="match status" value="1"/>
</dbReference>
<dbReference type="SUPFAM" id="SSF54211">
    <property type="entry name" value="Ribosomal protein S5 domain 2-like"/>
    <property type="match status" value="1"/>
</dbReference>
<dbReference type="InterPro" id="IPR006204">
    <property type="entry name" value="GHMP_kinase_N_dom"/>
</dbReference>
<feature type="domain" description="GHMP kinase C-terminal" evidence="7">
    <location>
        <begin position="352"/>
        <end position="429"/>
    </location>
</feature>
<dbReference type="OrthoDB" id="271303at2759"/>
<protein>
    <submittedName>
        <fullName evidence="8">Uncharacterized protein</fullName>
    </submittedName>
</protein>
<evidence type="ECO:0000256" key="1">
    <source>
        <dbReference type="ARBA" id="ARBA00022679"/>
    </source>
</evidence>
<dbReference type="EMBL" id="MU825927">
    <property type="protein sequence ID" value="KAJ7382348.1"/>
    <property type="molecule type" value="Genomic_DNA"/>
</dbReference>
<dbReference type="Proteomes" id="UP001163046">
    <property type="component" value="Unassembled WGS sequence"/>
</dbReference>
<dbReference type="GO" id="GO:0042352">
    <property type="term" value="P:GDP-L-fucose salvage"/>
    <property type="evidence" value="ECO:0007669"/>
    <property type="project" value="TreeGrafter"/>
</dbReference>
<evidence type="ECO:0000313" key="8">
    <source>
        <dbReference type="EMBL" id="KAJ7382348.1"/>
    </source>
</evidence>
<dbReference type="PANTHER" id="PTHR32463">
    <property type="entry name" value="L-FUCOSE KINASE"/>
    <property type="match status" value="1"/>
</dbReference>
<evidence type="ECO:0000313" key="9">
    <source>
        <dbReference type="Proteomes" id="UP001163046"/>
    </source>
</evidence>
<evidence type="ECO:0000259" key="7">
    <source>
        <dbReference type="Pfam" id="PF08544"/>
    </source>
</evidence>
<dbReference type="PRINTS" id="PR00959">
    <property type="entry name" value="MEVGALKINASE"/>
</dbReference>
<keyword evidence="4" id="KW-0067">ATP-binding</keyword>
<gene>
    <name evidence="8" type="ORF">OS493_035625</name>
</gene>
<evidence type="ECO:0000259" key="6">
    <source>
        <dbReference type="Pfam" id="PF00288"/>
    </source>
</evidence>
<dbReference type="GO" id="GO:0050201">
    <property type="term" value="F:fucokinase activity"/>
    <property type="evidence" value="ECO:0007669"/>
    <property type="project" value="TreeGrafter"/>
</dbReference>
<dbReference type="Pfam" id="PF00288">
    <property type="entry name" value="GHMP_kinases_N"/>
    <property type="match status" value="1"/>
</dbReference>
<dbReference type="InterPro" id="IPR013750">
    <property type="entry name" value="GHMP_kinase_C_dom"/>
</dbReference>
<dbReference type="InterPro" id="IPR036554">
    <property type="entry name" value="GHMP_kinase_C_sf"/>
</dbReference>
<keyword evidence="2" id="KW-0547">Nucleotide-binding</keyword>
<evidence type="ECO:0000256" key="2">
    <source>
        <dbReference type="ARBA" id="ARBA00022741"/>
    </source>
</evidence>
<keyword evidence="9" id="KW-1185">Reference proteome</keyword>
<keyword evidence="1" id="KW-0808">Transferase</keyword>
<keyword evidence="3" id="KW-0418">Kinase</keyword>
<comment type="similarity">
    <text evidence="5">Belongs to the GHMP kinase family.</text>
</comment>
<evidence type="ECO:0000256" key="5">
    <source>
        <dbReference type="ARBA" id="ARBA00038121"/>
    </source>
</evidence>
<proteinExistence type="inferred from homology"/>
<dbReference type="AlphaFoldDB" id="A0A9X0D1K8"/>
<sequence>MAGERAGLRSGPARNESWMQALQFLEKGDIPAGVKALAEERSRWLDRPDLVIRAARHYEGAEQILRRRAVLTAREFYKTEECERLPMGYWVIAEAPARADLSGCWTDTPPITYEHGGAVLTVAIKLNGKKVMGAKVRKIHELEIVLVIHSGEHSVRVVCNELSELENYTQPHAPGALLKACFCFLDIVTLPSNEKLSEQLSRKYQAGFELHTWSTAPQGSGLGTSSILAGVILAALLRATGRTASMDSLIHAVLIIEQMLTTGGGWQDNVGGLLPGFKMTRSQASLPLKVDVEALNLPQETVDAVTQRLICVYSGKPRLAKNLLQDVVRNWYARFPKITANADNLISNAEEAAKALKEGKIEKLGACMNRYRKQKCIMAPGTEPDAIREMMEALEPLTLGQTLTGAGGGGFIVLLTKEPSMAEKVKAVIQTNKTSDELAFYDVSVDWDGLTVRVEEASQ</sequence>
<evidence type="ECO:0000256" key="3">
    <source>
        <dbReference type="ARBA" id="ARBA00022777"/>
    </source>
</evidence>
<dbReference type="InterPro" id="IPR020568">
    <property type="entry name" value="Ribosomal_Su5_D2-typ_SF"/>
</dbReference>
<dbReference type="InterPro" id="IPR052203">
    <property type="entry name" value="GHMP_Kinase-Related"/>
</dbReference>
<comment type="caution">
    <text evidence="8">The sequence shown here is derived from an EMBL/GenBank/DDBJ whole genome shotgun (WGS) entry which is preliminary data.</text>
</comment>
<reference evidence="8" key="1">
    <citation type="submission" date="2023-01" db="EMBL/GenBank/DDBJ databases">
        <title>Genome assembly of the deep-sea coral Lophelia pertusa.</title>
        <authorList>
            <person name="Herrera S."/>
            <person name="Cordes E."/>
        </authorList>
    </citation>
    <scope>NUCLEOTIDE SEQUENCE</scope>
    <source>
        <strain evidence="8">USNM1676648</strain>
        <tissue evidence="8">Polyp</tissue>
    </source>
</reference>
<dbReference type="Gene3D" id="3.30.230.120">
    <property type="match status" value="1"/>
</dbReference>
<dbReference type="GO" id="GO:0005524">
    <property type="term" value="F:ATP binding"/>
    <property type="evidence" value="ECO:0007669"/>
    <property type="project" value="UniProtKB-KW"/>
</dbReference>
<dbReference type="Pfam" id="PF08544">
    <property type="entry name" value="GHMP_kinases_C"/>
    <property type="match status" value="1"/>
</dbReference>
<dbReference type="SUPFAM" id="SSF55060">
    <property type="entry name" value="GHMP Kinase, C-terminal domain"/>
    <property type="match status" value="1"/>
</dbReference>
<accession>A0A9X0D1K8</accession>